<dbReference type="Proteomes" id="UP001443914">
    <property type="component" value="Unassembled WGS sequence"/>
</dbReference>
<comment type="caution">
    <text evidence="1">The sequence shown here is derived from an EMBL/GenBank/DDBJ whole genome shotgun (WGS) entry which is preliminary data.</text>
</comment>
<evidence type="ECO:0000313" key="2">
    <source>
        <dbReference type="Proteomes" id="UP001443914"/>
    </source>
</evidence>
<evidence type="ECO:0008006" key="3">
    <source>
        <dbReference type="Google" id="ProtNLM"/>
    </source>
</evidence>
<reference evidence="1" key="1">
    <citation type="submission" date="2024-03" db="EMBL/GenBank/DDBJ databases">
        <title>WGS assembly of Saponaria officinalis var. Norfolk2.</title>
        <authorList>
            <person name="Jenkins J."/>
            <person name="Shu S."/>
            <person name="Grimwood J."/>
            <person name="Barry K."/>
            <person name="Goodstein D."/>
            <person name="Schmutz J."/>
            <person name="Leebens-Mack J."/>
            <person name="Osbourn A."/>
        </authorList>
    </citation>
    <scope>NUCLEOTIDE SEQUENCE [LARGE SCALE GENOMIC DNA]</scope>
    <source>
        <strain evidence="1">JIC</strain>
    </source>
</reference>
<accession>A0AAW1IJN7</accession>
<name>A0AAW1IJN7_SAPOF</name>
<dbReference type="PANTHER" id="PTHR33116">
    <property type="entry name" value="REVERSE TRANSCRIPTASE ZINC-BINDING DOMAIN-CONTAINING PROTEIN-RELATED-RELATED"/>
    <property type="match status" value="1"/>
</dbReference>
<keyword evidence="2" id="KW-1185">Reference proteome</keyword>
<protein>
    <recommendedName>
        <fullName evidence="3">Reverse transcriptase zinc-binding domain-containing protein</fullName>
    </recommendedName>
</protein>
<dbReference type="AlphaFoldDB" id="A0AAW1IJN7"/>
<organism evidence="1 2">
    <name type="scientific">Saponaria officinalis</name>
    <name type="common">Common soapwort</name>
    <name type="synonym">Lychnis saponaria</name>
    <dbReference type="NCBI Taxonomy" id="3572"/>
    <lineage>
        <taxon>Eukaryota</taxon>
        <taxon>Viridiplantae</taxon>
        <taxon>Streptophyta</taxon>
        <taxon>Embryophyta</taxon>
        <taxon>Tracheophyta</taxon>
        <taxon>Spermatophyta</taxon>
        <taxon>Magnoliopsida</taxon>
        <taxon>eudicotyledons</taxon>
        <taxon>Gunneridae</taxon>
        <taxon>Pentapetalae</taxon>
        <taxon>Caryophyllales</taxon>
        <taxon>Caryophyllaceae</taxon>
        <taxon>Caryophylleae</taxon>
        <taxon>Saponaria</taxon>
    </lineage>
</organism>
<evidence type="ECO:0000313" key="1">
    <source>
        <dbReference type="EMBL" id="KAK9689792.1"/>
    </source>
</evidence>
<proteinExistence type="predicted"/>
<sequence>MCHRPQTKQIVKTKGQTPRLCVLMLRIPSGGLLTNILNGDQRGLGIKRLYDFNIAVVAKYIWWLAHKKDHLWVKWVNGVYLRGTPWSDCRASSSATWAWRRICKVKDIMISGYDENWWLKEGKSYTVKQGYEWLCPVNVPVCWQHQLRMSKHGCGCDLLCCLCAASVESIQRLFFDCPYSSKCLQVVENKLGVHIPVSDFWKFVGAAICALIYRVWLARNHSLHNSVLVRAELWSKSLIPELIFRCKSVVTSNALMKHTQWLSSM</sequence>
<gene>
    <name evidence="1" type="ORF">RND81_09G081400</name>
</gene>
<dbReference type="PANTHER" id="PTHR33116:SF80">
    <property type="entry name" value="REVERSE TRANSCRIPTASE ZINC-BINDING DOMAIN-CONTAINING PROTEIN"/>
    <property type="match status" value="1"/>
</dbReference>
<dbReference type="EMBL" id="JBDFQZ010000009">
    <property type="protein sequence ID" value="KAK9689792.1"/>
    <property type="molecule type" value="Genomic_DNA"/>
</dbReference>